<dbReference type="AlphaFoldDB" id="A0A7S0S6T3"/>
<sequence>MDVLQPNYSEFITGSLEFLAQINLEQVTSGCAFLPPGLLPTAGILYFFISAGFEEDLNPGIVPEGEDPLNPVWRRKCYVWHYQPDDDSPSWPKPLPHGALHPVARHRYPYTHIFGAMHTSMEAYRSSAPAAAADVLTAPSFPRHDMMSAKWRRVLYPSDVAHLYGNIANLYDEEEQEEDDEMRSSDYVEAECTYVNRVRAMAADPCHAPMMLGHFSIPEHAFWGLWGDAYVGPDESPLRDMYDQDKICLLQVMPQGPEECVVAFFATKAELLRRDWGAVEVIVIPGQSMHIKFKRAYIGNESSSSTAIPWPTLLPFI</sequence>
<dbReference type="EMBL" id="HBFC01000051">
    <property type="protein sequence ID" value="CAD8697353.1"/>
    <property type="molecule type" value="Transcribed_RNA"/>
</dbReference>
<evidence type="ECO:0000313" key="1">
    <source>
        <dbReference type="EMBL" id="CAD8697353.1"/>
    </source>
</evidence>
<dbReference type="InterPro" id="IPR015315">
    <property type="entry name" value="DUF1963"/>
</dbReference>
<gene>
    <name evidence="1" type="ORF">MANT1106_LOCUS32</name>
</gene>
<reference evidence="1" key="1">
    <citation type="submission" date="2021-01" db="EMBL/GenBank/DDBJ databases">
        <authorList>
            <person name="Corre E."/>
            <person name="Pelletier E."/>
            <person name="Niang G."/>
            <person name="Scheremetjew M."/>
            <person name="Finn R."/>
            <person name="Kale V."/>
            <person name="Holt S."/>
            <person name="Cochrane G."/>
            <person name="Meng A."/>
            <person name="Brown T."/>
            <person name="Cohen L."/>
        </authorList>
    </citation>
    <scope>NUCLEOTIDE SEQUENCE</scope>
    <source>
        <strain evidence="1">SL-175</strain>
    </source>
</reference>
<dbReference type="Gene3D" id="2.30.320.10">
    <property type="entry name" value="YwqG-like"/>
    <property type="match status" value="1"/>
</dbReference>
<accession>A0A7S0S6T3</accession>
<protein>
    <submittedName>
        <fullName evidence="1">Uncharacterized protein</fullName>
    </submittedName>
</protein>
<name>A0A7S0S6T3_9CHLO</name>
<dbReference type="Pfam" id="PF09234">
    <property type="entry name" value="DUF1963"/>
    <property type="match status" value="1"/>
</dbReference>
<organism evidence="1">
    <name type="scientific">Mantoniella antarctica</name>
    <dbReference type="NCBI Taxonomy" id="81844"/>
    <lineage>
        <taxon>Eukaryota</taxon>
        <taxon>Viridiplantae</taxon>
        <taxon>Chlorophyta</taxon>
        <taxon>Mamiellophyceae</taxon>
        <taxon>Mamiellales</taxon>
        <taxon>Mamiellaceae</taxon>
        <taxon>Mantoniella</taxon>
    </lineage>
</organism>
<proteinExistence type="predicted"/>